<evidence type="ECO:0000313" key="8">
    <source>
        <dbReference type="Proteomes" id="UP000494330"/>
    </source>
</evidence>
<feature type="transmembrane region" description="Helical" evidence="5">
    <location>
        <begin position="318"/>
        <end position="335"/>
    </location>
</feature>
<evidence type="ECO:0000256" key="4">
    <source>
        <dbReference type="ARBA" id="ARBA00023136"/>
    </source>
</evidence>
<organism evidence="7 8">
    <name type="scientific">Burkholderia paludis</name>
    <dbReference type="NCBI Taxonomy" id="1506587"/>
    <lineage>
        <taxon>Bacteria</taxon>
        <taxon>Pseudomonadati</taxon>
        <taxon>Pseudomonadota</taxon>
        <taxon>Betaproteobacteria</taxon>
        <taxon>Burkholderiales</taxon>
        <taxon>Burkholderiaceae</taxon>
        <taxon>Burkholderia</taxon>
        <taxon>Burkholderia cepacia complex</taxon>
    </lineage>
</organism>
<evidence type="ECO:0000256" key="5">
    <source>
        <dbReference type="SAM" id="Phobius"/>
    </source>
</evidence>
<evidence type="ECO:0000259" key="6">
    <source>
        <dbReference type="PROSITE" id="PS50850"/>
    </source>
</evidence>
<comment type="subcellular location">
    <subcellularLocation>
        <location evidence="1">Membrane</location>
        <topology evidence="1">Multi-pass membrane protein</topology>
    </subcellularLocation>
</comment>
<feature type="transmembrane region" description="Helical" evidence="5">
    <location>
        <begin position="288"/>
        <end position="311"/>
    </location>
</feature>
<keyword evidence="3 5" id="KW-1133">Transmembrane helix</keyword>
<reference evidence="7 8" key="1">
    <citation type="submission" date="2019-09" db="EMBL/GenBank/DDBJ databases">
        <authorList>
            <person name="Depoorter E."/>
        </authorList>
    </citation>
    <scope>NUCLEOTIDE SEQUENCE [LARGE SCALE GENOMIC DNA]</scope>
    <source>
        <strain evidence="7">LMG 30113</strain>
    </source>
</reference>
<dbReference type="PANTHER" id="PTHR23508:SF10">
    <property type="entry name" value="CARBOXYLIC ACID TRANSPORTER PROTEIN HOMOLOG"/>
    <property type="match status" value="1"/>
</dbReference>
<keyword evidence="2 5" id="KW-0812">Transmembrane</keyword>
<keyword evidence="8" id="KW-1185">Reference proteome</keyword>
<feature type="transmembrane region" description="Helical" evidence="5">
    <location>
        <begin position="255"/>
        <end position="276"/>
    </location>
</feature>
<sequence length="459" mass="48187">MQIDLSAVIDDARFGPFQVAILALCCLIVTIDGYDLVVMGVALPTIISDMKMDAHVAGMIASCALVGMMVGAIAMGALADRIGRIRTIAACVALFSLFTAASGLARDPVSFAALRLIAGVGLGGVIPCVTATVADYAPRRLRARLTTIVLAGYPLGGVLAAWLGKHLVHAFGWQSVFFVAGTSLLLLPAVFKLMPESPAILQRRRDTATLRAVVRRIAPTRNVSDTDEIRVPSPVHRAKAPVALLFRDNRGFSTLMLWLGYFSGLFMLYGLNAWLPRLMALAGFSLDAALTFLLLMNAGSIAGSFAGGWLADRFGLKRIMMVMLTGGAIAIAIAAHTRDAAALSIVIFIVGMTASGVQGVANAYVAQFYPADIRSTGIGMTLGIGRLGGIASPIAIGLLLSLHLPVQHVLHVVAAFCILQAIAMWLVDDRAADFARARSTSASAAHDTPGYCAAGNAVD</sequence>
<evidence type="ECO:0000256" key="3">
    <source>
        <dbReference type="ARBA" id="ARBA00022989"/>
    </source>
</evidence>
<accession>A0A6J5EDN0</accession>
<dbReference type="Pfam" id="PF07690">
    <property type="entry name" value="MFS_1"/>
    <property type="match status" value="1"/>
</dbReference>
<feature type="transmembrane region" description="Helical" evidence="5">
    <location>
        <begin position="21"/>
        <end position="47"/>
    </location>
</feature>
<dbReference type="PANTHER" id="PTHR23508">
    <property type="entry name" value="CARBOXYLIC ACID TRANSPORTER PROTEIN HOMOLOG"/>
    <property type="match status" value="1"/>
</dbReference>
<evidence type="ECO:0000256" key="2">
    <source>
        <dbReference type="ARBA" id="ARBA00022692"/>
    </source>
</evidence>
<dbReference type="SUPFAM" id="SSF103473">
    <property type="entry name" value="MFS general substrate transporter"/>
    <property type="match status" value="1"/>
</dbReference>
<dbReference type="GO" id="GO:0005886">
    <property type="term" value="C:plasma membrane"/>
    <property type="evidence" value="ECO:0007669"/>
    <property type="project" value="TreeGrafter"/>
</dbReference>
<dbReference type="Proteomes" id="UP000494330">
    <property type="component" value="Unassembled WGS sequence"/>
</dbReference>
<dbReference type="CDD" id="cd17365">
    <property type="entry name" value="MFS_PcaK_like"/>
    <property type="match status" value="1"/>
</dbReference>
<feature type="transmembrane region" description="Helical" evidence="5">
    <location>
        <begin position="377"/>
        <end position="402"/>
    </location>
</feature>
<dbReference type="InterPro" id="IPR020846">
    <property type="entry name" value="MFS_dom"/>
</dbReference>
<feature type="domain" description="Major facilitator superfamily (MFS) profile" evidence="6">
    <location>
        <begin position="21"/>
        <end position="432"/>
    </location>
</feature>
<feature type="transmembrane region" description="Helical" evidence="5">
    <location>
        <begin position="341"/>
        <end position="365"/>
    </location>
</feature>
<feature type="transmembrane region" description="Helical" evidence="5">
    <location>
        <begin position="408"/>
        <end position="427"/>
    </location>
</feature>
<evidence type="ECO:0000256" key="1">
    <source>
        <dbReference type="ARBA" id="ARBA00004141"/>
    </source>
</evidence>
<dbReference type="RefSeq" id="WP_052001305.1">
    <property type="nucleotide sequence ID" value="NZ_CABVQD010000002.1"/>
</dbReference>
<feature type="transmembrane region" description="Helical" evidence="5">
    <location>
        <begin position="145"/>
        <end position="164"/>
    </location>
</feature>
<feature type="transmembrane region" description="Helical" evidence="5">
    <location>
        <begin position="85"/>
        <end position="105"/>
    </location>
</feature>
<dbReference type="InterPro" id="IPR011701">
    <property type="entry name" value="MFS"/>
</dbReference>
<dbReference type="InterPro" id="IPR036259">
    <property type="entry name" value="MFS_trans_sf"/>
</dbReference>
<dbReference type="EMBL" id="CABVQD010000002">
    <property type="protein sequence ID" value="VWB32093.1"/>
    <property type="molecule type" value="Genomic_DNA"/>
</dbReference>
<name>A0A6J5EDN0_9BURK</name>
<dbReference type="GO" id="GO:0046943">
    <property type="term" value="F:carboxylic acid transmembrane transporter activity"/>
    <property type="evidence" value="ECO:0007669"/>
    <property type="project" value="TreeGrafter"/>
</dbReference>
<dbReference type="AlphaFoldDB" id="A0A6J5EDN0"/>
<evidence type="ECO:0000313" key="7">
    <source>
        <dbReference type="EMBL" id="VWB32093.1"/>
    </source>
</evidence>
<proteinExistence type="predicted"/>
<feature type="transmembrane region" description="Helical" evidence="5">
    <location>
        <begin position="59"/>
        <end position="78"/>
    </location>
</feature>
<dbReference type="PROSITE" id="PS50850">
    <property type="entry name" value="MFS"/>
    <property type="match status" value="1"/>
</dbReference>
<protein>
    <submittedName>
        <fullName evidence="7">MFS transporter</fullName>
    </submittedName>
</protein>
<dbReference type="Gene3D" id="1.20.1250.20">
    <property type="entry name" value="MFS general substrate transporter like domains"/>
    <property type="match status" value="1"/>
</dbReference>
<keyword evidence="4 5" id="KW-0472">Membrane</keyword>
<feature type="transmembrane region" description="Helical" evidence="5">
    <location>
        <begin position="170"/>
        <end position="194"/>
    </location>
</feature>
<feature type="transmembrane region" description="Helical" evidence="5">
    <location>
        <begin position="111"/>
        <end position="133"/>
    </location>
</feature>
<gene>
    <name evidence="7" type="ORF">BPA30113_01254</name>
</gene>